<keyword evidence="5" id="KW-1185">Reference proteome</keyword>
<keyword evidence="4" id="KW-0670">Pyruvate</keyword>
<dbReference type="Proteomes" id="UP000444174">
    <property type="component" value="Unassembled WGS sequence"/>
</dbReference>
<evidence type="ECO:0000256" key="1">
    <source>
        <dbReference type="ARBA" id="ARBA00023002"/>
    </source>
</evidence>
<dbReference type="Pfam" id="PF02826">
    <property type="entry name" value="2-Hacid_dh_C"/>
    <property type="match status" value="1"/>
</dbReference>
<dbReference type="InterPro" id="IPR006140">
    <property type="entry name" value="D-isomer_DH_NAD-bd"/>
</dbReference>
<keyword evidence="1" id="KW-0560">Oxidoreductase</keyword>
<dbReference type="RefSeq" id="WP_153216008.1">
    <property type="nucleotide sequence ID" value="NZ_WIBF01000006.1"/>
</dbReference>
<proteinExistence type="predicted"/>
<comment type="caution">
    <text evidence="4">The sequence shown here is derived from an EMBL/GenBank/DDBJ whole genome shotgun (WGS) entry which is preliminary data.</text>
</comment>
<accession>A0A843YHB6</accession>
<name>A0A843YHB6_9RHOB</name>
<dbReference type="EMBL" id="WIBF01000006">
    <property type="protein sequence ID" value="MQQ09065.1"/>
    <property type="molecule type" value="Genomic_DNA"/>
</dbReference>
<dbReference type="GO" id="GO:0016491">
    <property type="term" value="F:oxidoreductase activity"/>
    <property type="evidence" value="ECO:0007669"/>
    <property type="project" value="UniProtKB-KW"/>
</dbReference>
<dbReference type="InterPro" id="IPR036291">
    <property type="entry name" value="NAD(P)-bd_dom_sf"/>
</dbReference>
<keyword evidence="2" id="KW-0520">NAD</keyword>
<reference evidence="4 5" key="1">
    <citation type="submission" date="2019-10" db="EMBL/GenBank/DDBJ databases">
        <title>Epibacterium sp. nov., isolated from seawater.</title>
        <authorList>
            <person name="Zhang X."/>
            <person name="Li N."/>
        </authorList>
    </citation>
    <scope>NUCLEOTIDE SEQUENCE [LARGE SCALE GENOMIC DNA]</scope>
    <source>
        <strain evidence="4 5">SM1979</strain>
    </source>
</reference>
<dbReference type="SUPFAM" id="SSF51735">
    <property type="entry name" value="NAD(P)-binding Rossmann-fold domains"/>
    <property type="match status" value="1"/>
</dbReference>
<gene>
    <name evidence="4" type="ORF">GFB49_11415</name>
</gene>
<organism evidence="4 5">
    <name type="scientific">Tritonibacter litoralis</name>
    <dbReference type="NCBI Taxonomy" id="2662264"/>
    <lineage>
        <taxon>Bacteria</taxon>
        <taxon>Pseudomonadati</taxon>
        <taxon>Pseudomonadota</taxon>
        <taxon>Alphaproteobacteria</taxon>
        <taxon>Rhodobacterales</taxon>
        <taxon>Paracoccaceae</taxon>
        <taxon>Tritonibacter</taxon>
    </lineage>
</organism>
<evidence type="ECO:0000259" key="3">
    <source>
        <dbReference type="Pfam" id="PF02826"/>
    </source>
</evidence>
<protein>
    <submittedName>
        <fullName evidence="4">Glyoxylate/hydroxypyruvate reductase A</fullName>
    </submittedName>
</protein>
<dbReference type="PANTHER" id="PTHR43333:SF1">
    <property type="entry name" value="D-ISOMER SPECIFIC 2-HYDROXYACID DEHYDROGENASE NAD-BINDING DOMAIN-CONTAINING PROTEIN"/>
    <property type="match status" value="1"/>
</dbReference>
<dbReference type="AlphaFoldDB" id="A0A843YHB6"/>
<evidence type="ECO:0000256" key="2">
    <source>
        <dbReference type="ARBA" id="ARBA00023027"/>
    </source>
</evidence>
<dbReference type="Gene3D" id="3.40.50.720">
    <property type="entry name" value="NAD(P)-binding Rossmann-like Domain"/>
    <property type="match status" value="2"/>
</dbReference>
<dbReference type="GO" id="GO:0051287">
    <property type="term" value="F:NAD binding"/>
    <property type="evidence" value="ECO:0007669"/>
    <property type="project" value="InterPro"/>
</dbReference>
<dbReference type="CDD" id="cd12164">
    <property type="entry name" value="GDH_like_2"/>
    <property type="match status" value="1"/>
</dbReference>
<evidence type="ECO:0000313" key="5">
    <source>
        <dbReference type="Proteomes" id="UP000444174"/>
    </source>
</evidence>
<feature type="domain" description="D-isomer specific 2-hydroxyacid dehydrogenase NAD-binding" evidence="3">
    <location>
        <begin position="104"/>
        <end position="277"/>
    </location>
</feature>
<dbReference type="PANTHER" id="PTHR43333">
    <property type="entry name" value="2-HACID_DH_C DOMAIN-CONTAINING PROTEIN"/>
    <property type="match status" value="1"/>
</dbReference>
<sequence length="310" mass="33258">MIGVAISEGFDILNLHGAAFAEHAPNLTMLRPEQVTDPGAVDFVVTFRPPADAFAAYPNLQAVVSAAAGVDAILSCPSLPDNVPVLRVEDQDQALQMAGFAAFHVLWHHRGMDQHLADQAAQHWNRPMFGRSPMERRVGVMGFGLMGRQVATQIAALGYPTASLSRRMPAPVVQGVTHFLDDDRAAFLARTDILINVLPLTEATRNIMNAELFAALPKGAAVINIGRGEHLDETALLAALETGQISGASLDAFVTEPLPQGHPFWVHPRVLVTPHTASAPDSRAVVLSIRDSLARVAAGTHTDDRQARGY</sequence>
<evidence type="ECO:0000313" key="4">
    <source>
        <dbReference type="EMBL" id="MQQ09065.1"/>
    </source>
</evidence>